<dbReference type="InterPro" id="IPR002173">
    <property type="entry name" value="Carboh/pur_kinase_PfkB_CS"/>
</dbReference>
<keyword evidence="10" id="KW-0963">Cytoplasm</keyword>
<dbReference type="RefSeq" id="WP_253762892.1">
    <property type="nucleotide sequence ID" value="NZ_JAMZDZ010000001.1"/>
</dbReference>
<evidence type="ECO:0000256" key="4">
    <source>
        <dbReference type="ARBA" id="ARBA00022741"/>
    </source>
</evidence>
<comment type="similarity">
    <text evidence="1">Belongs to the carbohydrate kinase pfkB family.</text>
</comment>
<evidence type="ECO:0000256" key="10">
    <source>
        <dbReference type="HAMAP-Rule" id="MF_01987"/>
    </source>
</evidence>
<feature type="binding site" evidence="10">
    <location>
        <position position="272"/>
    </location>
    <ligand>
        <name>K(+)</name>
        <dbReference type="ChEBI" id="CHEBI:29103"/>
    </ligand>
</feature>
<comment type="similarity">
    <text evidence="10">Belongs to the carbohydrate kinase PfkB family. Deoxyribokinase subfamily.</text>
</comment>
<evidence type="ECO:0000256" key="5">
    <source>
        <dbReference type="ARBA" id="ARBA00022777"/>
    </source>
</evidence>
<name>A0ABV8LVI7_9ACTN</name>
<feature type="site" description="Important for substrate specificity" evidence="10">
    <location>
        <position position="21"/>
    </location>
</feature>
<keyword evidence="4 10" id="KW-0547">Nucleotide-binding</keyword>
<dbReference type="PANTHER" id="PTHR10584:SF166">
    <property type="entry name" value="RIBOKINASE"/>
    <property type="match status" value="1"/>
</dbReference>
<evidence type="ECO:0000313" key="13">
    <source>
        <dbReference type="Proteomes" id="UP001595816"/>
    </source>
</evidence>
<feature type="binding site" evidence="10">
    <location>
        <begin position="230"/>
        <end position="235"/>
    </location>
    <ligand>
        <name>ATP</name>
        <dbReference type="ChEBI" id="CHEBI:30616"/>
    </ligand>
</feature>
<keyword evidence="5 10" id="KW-0418">Kinase</keyword>
<dbReference type="Pfam" id="PF00294">
    <property type="entry name" value="PfkB"/>
    <property type="match status" value="1"/>
</dbReference>
<dbReference type="Gene3D" id="3.40.1190.20">
    <property type="match status" value="1"/>
</dbReference>
<dbReference type="Proteomes" id="UP001595816">
    <property type="component" value="Unassembled WGS sequence"/>
</dbReference>
<feature type="domain" description="Carbohydrate kinase PfkB" evidence="11">
    <location>
        <begin position="13"/>
        <end position="319"/>
    </location>
</feature>
<dbReference type="PROSITE" id="PS00584">
    <property type="entry name" value="PFKB_KINASES_2"/>
    <property type="match status" value="1"/>
</dbReference>
<feature type="binding site" evidence="10">
    <location>
        <position position="311"/>
    </location>
    <ligand>
        <name>K(+)</name>
        <dbReference type="ChEBI" id="CHEBI:29103"/>
    </ligand>
</feature>
<feature type="binding site" evidence="10">
    <location>
        <position position="313"/>
    </location>
    <ligand>
        <name>K(+)</name>
        <dbReference type="ChEBI" id="CHEBI:29103"/>
    </ligand>
</feature>
<feature type="binding site" evidence="10">
    <location>
        <position position="194"/>
    </location>
    <ligand>
        <name>ATP</name>
        <dbReference type="ChEBI" id="CHEBI:30616"/>
    </ligand>
</feature>
<feature type="binding site" evidence="10">
    <location>
        <begin position="49"/>
        <end position="53"/>
    </location>
    <ligand>
        <name>substrate</name>
    </ligand>
</feature>
<keyword evidence="13" id="KW-1185">Reference proteome</keyword>
<feature type="binding site" evidence="10">
    <location>
        <begin position="21"/>
        <end position="23"/>
    </location>
    <ligand>
        <name>substrate</name>
    </ligand>
</feature>
<keyword evidence="3 10" id="KW-0479">Metal-binding</keyword>
<dbReference type="GO" id="GO:0004747">
    <property type="term" value="F:ribokinase activity"/>
    <property type="evidence" value="ECO:0007669"/>
    <property type="project" value="UniProtKB-EC"/>
</dbReference>
<feature type="binding site" evidence="10">
    <location>
        <position position="308"/>
    </location>
    <ligand>
        <name>K(+)</name>
        <dbReference type="ChEBI" id="CHEBI:29103"/>
    </ligand>
</feature>
<keyword evidence="9 10" id="KW-0119">Carbohydrate metabolism</keyword>
<comment type="catalytic activity">
    <reaction evidence="10">
        <text>2-deoxy-D-ribose + ATP = 2-deoxy-D-ribose 5-phosphate + ADP + H(+)</text>
        <dbReference type="Rhea" id="RHEA:30871"/>
        <dbReference type="ChEBI" id="CHEBI:15378"/>
        <dbReference type="ChEBI" id="CHEBI:30616"/>
        <dbReference type="ChEBI" id="CHEBI:62877"/>
        <dbReference type="ChEBI" id="CHEBI:90761"/>
        <dbReference type="ChEBI" id="CHEBI:456216"/>
        <dbReference type="EC" id="2.7.1.229"/>
    </reaction>
</comment>
<gene>
    <name evidence="10" type="primary">deoK</name>
    <name evidence="12" type="ORF">ACFOZ4_30975</name>
</gene>
<evidence type="ECO:0000259" key="11">
    <source>
        <dbReference type="Pfam" id="PF00294"/>
    </source>
</evidence>
<keyword evidence="8 10" id="KW-0630">Potassium</keyword>
<organism evidence="12 13">
    <name type="scientific">Hamadaea flava</name>
    <dbReference type="NCBI Taxonomy" id="1742688"/>
    <lineage>
        <taxon>Bacteria</taxon>
        <taxon>Bacillati</taxon>
        <taxon>Actinomycetota</taxon>
        <taxon>Actinomycetes</taxon>
        <taxon>Micromonosporales</taxon>
        <taxon>Micromonosporaceae</taxon>
        <taxon>Hamadaea</taxon>
    </lineage>
</organism>
<dbReference type="EC" id="2.7.1.229" evidence="10"/>
<comment type="caution">
    <text evidence="10">Lacks conserved residue(s) required for the propagation of feature annotation.</text>
</comment>
<evidence type="ECO:0000313" key="12">
    <source>
        <dbReference type="EMBL" id="MFC4135056.1"/>
    </source>
</evidence>
<keyword evidence="6 10" id="KW-0067">ATP-binding</keyword>
<dbReference type="InterPro" id="IPR029056">
    <property type="entry name" value="Ribokinase-like"/>
</dbReference>
<feature type="binding site" evidence="10">
    <location>
        <position position="278"/>
    </location>
    <ligand>
        <name>substrate</name>
    </ligand>
</feature>
<evidence type="ECO:0000256" key="6">
    <source>
        <dbReference type="ARBA" id="ARBA00022840"/>
    </source>
</evidence>
<comment type="caution">
    <text evidence="12">The sequence shown here is derived from an EMBL/GenBank/DDBJ whole genome shotgun (WGS) entry which is preliminary data.</text>
</comment>
<evidence type="ECO:0000256" key="9">
    <source>
        <dbReference type="ARBA" id="ARBA00023277"/>
    </source>
</evidence>
<dbReference type="PANTHER" id="PTHR10584">
    <property type="entry name" value="SUGAR KINASE"/>
    <property type="match status" value="1"/>
</dbReference>
<feature type="binding site" evidence="10">
    <location>
        <begin position="277"/>
        <end position="278"/>
    </location>
    <ligand>
        <name>ATP</name>
        <dbReference type="ChEBI" id="CHEBI:30616"/>
    </ligand>
</feature>
<comment type="cofactor">
    <cofactor evidence="10">
        <name>Mg(2+)</name>
        <dbReference type="ChEBI" id="CHEBI:18420"/>
    </cofactor>
</comment>
<feature type="binding site" evidence="10">
    <location>
        <position position="150"/>
    </location>
    <ligand>
        <name>substrate</name>
    </ligand>
</feature>
<proteinExistence type="inferred from homology"/>
<keyword evidence="2 10" id="KW-0808">Transferase</keyword>
<evidence type="ECO:0000256" key="1">
    <source>
        <dbReference type="ARBA" id="ARBA00005380"/>
    </source>
</evidence>
<accession>A0ABV8LVI7</accession>
<comment type="subunit">
    <text evidence="10">Homodimer.</text>
</comment>
<reference evidence="13" key="1">
    <citation type="journal article" date="2019" name="Int. J. Syst. Evol. Microbiol.">
        <title>The Global Catalogue of Microorganisms (GCM) 10K type strain sequencing project: providing services to taxonomists for standard genome sequencing and annotation.</title>
        <authorList>
            <consortium name="The Broad Institute Genomics Platform"/>
            <consortium name="The Broad Institute Genome Sequencing Center for Infectious Disease"/>
            <person name="Wu L."/>
            <person name="Ma J."/>
        </authorList>
    </citation>
    <scope>NUCLEOTIDE SEQUENCE [LARGE SCALE GENOMIC DNA]</scope>
    <source>
        <strain evidence="13">CGMCC 4.7289</strain>
    </source>
</reference>
<dbReference type="InterPro" id="IPR002139">
    <property type="entry name" value="Ribo/fructo_kinase"/>
</dbReference>
<evidence type="ECO:0000256" key="7">
    <source>
        <dbReference type="ARBA" id="ARBA00022842"/>
    </source>
</evidence>
<keyword evidence="7 10" id="KW-0460">Magnesium</keyword>
<evidence type="ECO:0000256" key="2">
    <source>
        <dbReference type="ARBA" id="ARBA00022679"/>
    </source>
</evidence>
<comment type="function">
    <text evidence="10">Catalyzes the ATP-dependent phosphorylation of 2-deoxy-D-ribose to 2-deoxy-D-ribose 5-phosphate (dRib-5P), allowing the use of deoxyribose as the sole carbon source.</text>
</comment>
<dbReference type="HAMAP" id="MF_01987">
    <property type="entry name" value="Ribokinase"/>
    <property type="match status" value="1"/>
</dbReference>
<dbReference type="SUPFAM" id="SSF53613">
    <property type="entry name" value="Ribokinase-like"/>
    <property type="match status" value="1"/>
</dbReference>
<feature type="active site" description="Proton acceptor" evidence="10">
    <location>
        <position position="278"/>
    </location>
</feature>
<dbReference type="CDD" id="cd01174">
    <property type="entry name" value="ribokinase"/>
    <property type="match status" value="1"/>
</dbReference>
<protein>
    <recommendedName>
        <fullName evidence="10">Deoxyribokinase</fullName>
        <shortName evidence="10">dRK</shortName>
        <ecNumber evidence="10">2.7.1.229</ecNumber>
    </recommendedName>
    <alternativeName>
        <fullName evidence="10">ATP:2-deoxy-D-ribose 5-phosphotransferase</fullName>
    </alternativeName>
</protein>
<dbReference type="InterPro" id="IPR011877">
    <property type="entry name" value="Ribokinase"/>
</dbReference>
<dbReference type="PRINTS" id="PR00990">
    <property type="entry name" value="RIBOKINASE"/>
</dbReference>
<dbReference type="InterPro" id="IPR011611">
    <property type="entry name" value="PfkB_dom"/>
</dbReference>
<feature type="binding site" evidence="10">
    <location>
        <position position="302"/>
    </location>
    <ligand>
        <name>ATP</name>
        <dbReference type="ChEBI" id="CHEBI:30616"/>
    </ligand>
</feature>
<evidence type="ECO:0000256" key="8">
    <source>
        <dbReference type="ARBA" id="ARBA00022958"/>
    </source>
</evidence>
<feature type="binding site" evidence="10">
    <location>
        <position position="274"/>
    </location>
    <ligand>
        <name>K(+)</name>
        <dbReference type="ChEBI" id="CHEBI:29103"/>
    </ligand>
</feature>
<comment type="subcellular location">
    <subcellularLocation>
        <location evidence="10">Cytoplasm</location>
    </subcellularLocation>
</comment>
<sequence>MIPQQTGGDDGFDVCVLGSFMKDLVTQAPRRPRPGETIRGRAFDEYLGGKGFNQAIAARRAGARTAMIGRVGDDRHGAEFLAMLAEEGVDAAYVRRDSGWGTGVGLPVVEPDGSNSIIIVPRANDAVTADDVLAAAPVIQRSRVLLVQLEVPLPAVLTALHLARSANVLTVLNPAPSAPLPEDISALVDVVVPNEVEAESLTGLPCHGDAVLGTAPTLRRRLARRGAIITLGGRGVVVVDRPGDDEVPPEAVDAYAGWRTSVLNPLAVDTIDTVGAGDAFCGALAARIAAGDGLLSAAEYANAAGALATTRRGTAPAMPRADEIGALLTRTTVSGAPVGEHAL</sequence>
<evidence type="ECO:0000256" key="3">
    <source>
        <dbReference type="ARBA" id="ARBA00022723"/>
    </source>
</evidence>
<dbReference type="EMBL" id="JBHSAY010000020">
    <property type="protein sequence ID" value="MFC4135056.1"/>
    <property type="molecule type" value="Genomic_DNA"/>
</dbReference>